<keyword evidence="3" id="KW-0349">Heme</keyword>
<keyword evidence="10" id="KW-1185">Reference proteome</keyword>
<dbReference type="GO" id="GO:0020037">
    <property type="term" value="F:heme binding"/>
    <property type="evidence" value="ECO:0007669"/>
    <property type="project" value="InterPro"/>
</dbReference>
<dbReference type="GO" id="GO:0016705">
    <property type="term" value="F:oxidoreductase activity, acting on paired donors, with incorporation or reduction of molecular oxygen"/>
    <property type="evidence" value="ECO:0007669"/>
    <property type="project" value="InterPro"/>
</dbReference>
<organism evidence="9 10">
    <name type="scientific">Homarus americanus</name>
    <name type="common">American lobster</name>
    <dbReference type="NCBI Taxonomy" id="6706"/>
    <lineage>
        <taxon>Eukaryota</taxon>
        <taxon>Metazoa</taxon>
        <taxon>Ecdysozoa</taxon>
        <taxon>Arthropoda</taxon>
        <taxon>Crustacea</taxon>
        <taxon>Multicrustacea</taxon>
        <taxon>Malacostraca</taxon>
        <taxon>Eumalacostraca</taxon>
        <taxon>Eucarida</taxon>
        <taxon>Decapoda</taxon>
        <taxon>Pleocyemata</taxon>
        <taxon>Astacidea</taxon>
        <taxon>Nephropoidea</taxon>
        <taxon>Nephropidae</taxon>
        <taxon>Homarus</taxon>
    </lineage>
</organism>
<evidence type="ECO:0000313" key="10">
    <source>
        <dbReference type="Proteomes" id="UP000747542"/>
    </source>
</evidence>
<dbReference type="PRINTS" id="PR00464">
    <property type="entry name" value="EP450II"/>
</dbReference>
<gene>
    <name evidence="9" type="primary">Cyp6a20-L</name>
    <name evidence="9" type="ORF">Hamer_G006520</name>
</gene>
<sequence>MGVEVWLLLVVGVLMALAYSRWRHSYWSSRGVPTPPIIPFLGHIHALFLKGLKPLLYENEVYSKYGGSTFCGKYEMFRPILVVGDLELMKHITVKDFDYFTDRRNFTLTNEGDDVMNDMITNKTGNEWKTLRSIMTPTFTSGKMRGMYPLVCDKADDLVSFSLKEAANNPHIDMKHNFGRFTMDTIASCAFGIEYFFAEVVKETIAAREKGAKRGDFLDLLMEAGKDNPEKKQVLNYKSILAQSILFLIAGYDTTASTLAFASFFLAKNSTHQQHLRKELQGIVKEHGDLTYQGIMEAKFLDACLLAMRFALMEAKVALGKMILAADLQLAPGYEEMEVEFGVGILRPKNGVNLILKPLSEE</sequence>
<keyword evidence="5" id="KW-0560">Oxidoreductase</keyword>
<keyword evidence="7" id="KW-0503">Monooxygenase</keyword>
<accession>A0A8J5MMC4</accession>
<dbReference type="GO" id="GO:0005506">
    <property type="term" value="F:iron ion binding"/>
    <property type="evidence" value="ECO:0007669"/>
    <property type="project" value="InterPro"/>
</dbReference>
<keyword evidence="8" id="KW-1133">Transmembrane helix</keyword>
<dbReference type="EMBL" id="JAHLQT010039062">
    <property type="protein sequence ID" value="KAG7156545.1"/>
    <property type="molecule type" value="Genomic_DNA"/>
</dbReference>
<dbReference type="Proteomes" id="UP000747542">
    <property type="component" value="Unassembled WGS sequence"/>
</dbReference>
<feature type="transmembrane region" description="Helical" evidence="8">
    <location>
        <begin position="6"/>
        <end position="22"/>
    </location>
</feature>
<evidence type="ECO:0000256" key="7">
    <source>
        <dbReference type="ARBA" id="ARBA00023033"/>
    </source>
</evidence>
<evidence type="ECO:0000256" key="5">
    <source>
        <dbReference type="ARBA" id="ARBA00023002"/>
    </source>
</evidence>
<feature type="transmembrane region" description="Helical" evidence="8">
    <location>
        <begin position="245"/>
        <end position="267"/>
    </location>
</feature>
<dbReference type="PANTHER" id="PTHR24302">
    <property type="entry name" value="CYTOCHROME P450 FAMILY 3"/>
    <property type="match status" value="1"/>
</dbReference>
<dbReference type="GO" id="GO:0008395">
    <property type="term" value="F:steroid hydroxylase activity"/>
    <property type="evidence" value="ECO:0007669"/>
    <property type="project" value="TreeGrafter"/>
</dbReference>
<evidence type="ECO:0000256" key="2">
    <source>
        <dbReference type="ARBA" id="ARBA00010617"/>
    </source>
</evidence>
<protein>
    <submittedName>
        <fullName evidence="9">Cytochrome P450 6a20-like</fullName>
    </submittedName>
</protein>
<dbReference type="InterPro" id="IPR001128">
    <property type="entry name" value="Cyt_P450"/>
</dbReference>
<reference evidence="9" key="1">
    <citation type="journal article" date="2021" name="Sci. Adv.">
        <title>The American lobster genome reveals insights on longevity, neural, and immune adaptations.</title>
        <authorList>
            <person name="Polinski J.M."/>
            <person name="Zimin A.V."/>
            <person name="Clark K.F."/>
            <person name="Kohn A.B."/>
            <person name="Sadowski N."/>
            <person name="Timp W."/>
            <person name="Ptitsyn A."/>
            <person name="Khanna P."/>
            <person name="Romanova D.Y."/>
            <person name="Williams P."/>
            <person name="Greenwood S.J."/>
            <person name="Moroz L.L."/>
            <person name="Walt D.R."/>
            <person name="Bodnar A.G."/>
        </authorList>
    </citation>
    <scope>NUCLEOTIDE SEQUENCE</scope>
    <source>
        <strain evidence="9">GMGI-L3</strain>
    </source>
</reference>
<comment type="caution">
    <text evidence="9">The sequence shown here is derived from an EMBL/GenBank/DDBJ whole genome shotgun (WGS) entry which is preliminary data.</text>
</comment>
<evidence type="ECO:0000256" key="3">
    <source>
        <dbReference type="ARBA" id="ARBA00022617"/>
    </source>
</evidence>
<dbReference type="AlphaFoldDB" id="A0A8J5MMC4"/>
<evidence type="ECO:0000313" key="9">
    <source>
        <dbReference type="EMBL" id="KAG7156545.1"/>
    </source>
</evidence>
<dbReference type="InterPro" id="IPR002402">
    <property type="entry name" value="Cyt_P450_E_grp-II"/>
</dbReference>
<comment type="cofactor">
    <cofactor evidence="1">
        <name>heme</name>
        <dbReference type="ChEBI" id="CHEBI:30413"/>
    </cofactor>
</comment>
<proteinExistence type="inferred from homology"/>
<keyword evidence="4" id="KW-0479">Metal-binding</keyword>
<evidence type="ECO:0000256" key="6">
    <source>
        <dbReference type="ARBA" id="ARBA00023004"/>
    </source>
</evidence>
<dbReference type="PANTHER" id="PTHR24302:SF15">
    <property type="entry name" value="FATTY-ACID PEROXYGENASE"/>
    <property type="match status" value="1"/>
</dbReference>
<evidence type="ECO:0000256" key="1">
    <source>
        <dbReference type="ARBA" id="ARBA00001971"/>
    </source>
</evidence>
<keyword evidence="8" id="KW-0812">Transmembrane</keyword>
<dbReference type="SUPFAM" id="SSF48264">
    <property type="entry name" value="Cytochrome P450"/>
    <property type="match status" value="1"/>
</dbReference>
<dbReference type="Gene3D" id="1.10.630.10">
    <property type="entry name" value="Cytochrome P450"/>
    <property type="match status" value="2"/>
</dbReference>
<evidence type="ECO:0000256" key="4">
    <source>
        <dbReference type="ARBA" id="ARBA00022723"/>
    </source>
</evidence>
<dbReference type="InterPro" id="IPR050705">
    <property type="entry name" value="Cytochrome_P450_3A"/>
</dbReference>
<evidence type="ECO:0000256" key="8">
    <source>
        <dbReference type="SAM" id="Phobius"/>
    </source>
</evidence>
<comment type="similarity">
    <text evidence="2">Belongs to the cytochrome P450 family.</text>
</comment>
<name>A0A8J5MMC4_HOMAM</name>
<dbReference type="InterPro" id="IPR036396">
    <property type="entry name" value="Cyt_P450_sf"/>
</dbReference>
<dbReference type="Pfam" id="PF00067">
    <property type="entry name" value="p450"/>
    <property type="match status" value="2"/>
</dbReference>
<keyword evidence="8" id="KW-0472">Membrane</keyword>
<keyword evidence="6" id="KW-0408">Iron</keyword>